<organism evidence="2 3">
    <name type="scientific">Exidia glandulosa HHB12029</name>
    <dbReference type="NCBI Taxonomy" id="1314781"/>
    <lineage>
        <taxon>Eukaryota</taxon>
        <taxon>Fungi</taxon>
        <taxon>Dikarya</taxon>
        <taxon>Basidiomycota</taxon>
        <taxon>Agaricomycotina</taxon>
        <taxon>Agaricomycetes</taxon>
        <taxon>Auriculariales</taxon>
        <taxon>Exidiaceae</taxon>
        <taxon>Exidia</taxon>
    </lineage>
</organism>
<accession>A0A165MPZ8</accession>
<evidence type="ECO:0000313" key="3">
    <source>
        <dbReference type="Proteomes" id="UP000077266"/>
    </source>
</evidence>
<sequence length="306" mass="33958">MRPVGSFKDVYSQLQLLARSYGSRDGSLSLLRRDAVRLNHHAPVNKLPSELLCAIFRSLGQDALRNTPSRVSSRWPIVALGHSSLWTDLVISTRAQVEKAVPVIVQLRLLSHRESSATETIVHRARGTGLRVRFFIPRSTEESRKKDDVRARWPSYVQCANVLAGHVRGLRIGGEVTTPSTHIADFVSCLMEYQGTVQPVSVTFDLDYGLSAASSRQTFKGRPALRRFNTTVSFLPGDWLRNLTRLEIVYPIEVVHLLYIVAYAPNLESLGTVLPLGGSAPVNAQHLPQLPLLAISLSDLRMLLHG</sequence>
<dbReference type="PROSITE" id="PS50181">
    <property type="entry name" value="FBOX"/>
    <property type="match status" value="1"/>
</dbReference>
<dbReference type="EMBL" id="KV425908">
    <property type="protein sequence ID" value="KZV99588.1"/>
    <property type="molecule type" value="Genomic_DNA"/>
</dbReference>
<dbReference type="InterPro" id="IPR001810">
    <property type="entry name" value="F-box_dom"/>
</dbReference>
<gene>
    <name evidence="2" type="ORF">EXIGLDRAFT_831335</name>
</gene>
<dbReference type="AlphaFoldDB" id="A0A165MPZ8"/>
<dbReference type="Proteomes" id="UP000077266">
    <property type="component" value="Unassembled WGS sequence"/>
</dbReference>
<dbReference type="OrthoDB" id="3365698at2759"/>
<dbReference type="SUPFAM" id="SSF81383">
    <property type="entry name" value="F-box domain"/>
    <property type="match status" value="1"/>
</dbReference>
<reference evidence="2 3" key="1">
    <citation type="journal article" date="2016" name="Mol. Biol. Evol.">
        <title>Comparative Genomics of Early-Diverging Mushroom-Forming Fungi Provides Insights into the Origins of Lignocellulose Decay Capabilities.</title>
        <authorList>
            <person name="Nagy L.G."/>
            <person name="Riley R."/>
            <person name="Tritt A."/>
            <person name="Adam C."/>
            <person name="Daum C."/>
            <person name="Floudas D."/>
            <person name="Sun H."/>
            <person name="Yadav J.S."/>
            <person name="Pangilinan J."/>
            <person name="Larsson K.H."/>
            <person name="Matsuura K."/>
            <person name="Barry K."/>
            <person name="Labutti K."/>
            <person name="Kuo R."/>
            <person name="Ohm R.A."/>
            <person name="Bhattacharya S.S."/>
            <person name="Shirouzu T."/>
            <person name="Yoshinaga Y."/>
            <person name="Martin F.M."/>
            <person name="Grigoriev I.V."/>
            <person name="Hibbett D.S."/>
        </authorList>
    </citation>
    <scope>NUCLEOTIDE SEQUENCE [LARGE SCALE GENOMIC DNA]</scope>
    <source>
        <strain evidence="2 3">HHB12029</strain>
    </source>
</reference>
<evidence type="ECO:0000259" key="1">
    <source>
        <dbReference type="PROSITE" id="PS50181"/>
    </source>
</evidence>
<feature type="domain" description="F-box" evidence="1">
    <location>
        <begin position="41"/>
        <end position="89"/>
    </location>
</feature>
<evidence type="ECO:0000313" key="2">
    <source>
        <dbReference type="EMBL" id="KZV99588.1"/>
    </source>
</evidence>
<keyword evidence="3" id="KW-1185">Reference proteome</keyword>
<dbReference type="InterPro" id="IPR036047">
    <property type="entry name" value="F-box-like_dom_sf"/>
</dbReference>
<proteinExistence type="predicted"/>
<protein>
    <recommendedName>
        <fullName evidence="1">F-box domain-containing protein</fullName>
    </recommendedName>
</protein>
<name>A0A165MPZ8_EXIGL</name>
<dbReference type="InParanoid" id="A0A165MPZ8"/>
<dbReference type="Pfam" id="PF12937">
    <property type="entry name" value="F-box-like"/>
    <property type="match status" value="1"/>
</dbReference>
<dbReference type="Gene3D" id="1.20.1280.50">
    <property type="match status" value="1"/>
</dbReference>